<feature type="transmembrane region" description="Helical" evidence="5">
    <location>
        <begin position="235"/>
        <end position="253"/>
    </location>
</feature>
<name>A0A8W8KVM2_MAGGI</name>
<dbReference type="GO" id="GO:0016020">
    <property type="term" value="C:membrane"/>
    <property type="evidence" value="ECO:0007669"/>
    <property type="project" value="UniProtKB-SubCell"/>
</dbReference>
<keyword evidence="9" id="KW-1185">Reference proteome</keyword>
<evidence type="ECO:0000256" key="4">
    <source>
        <dbReference type="ARBA" id="ARBA00023136"/>
    </source>
</evidence>
<dbReference type="GO" id="GO:0005230">
    <property type="term" value="F:extracellular ligand-gated monoatomic ion channel activity"/>
    <property type="evidence" value="ECO:0007669"/>
    <property type="project" value="InterPro"/>
</dbReference>
<dbReference type="PRINTS" id="PR00252">
    <property type="entry name" value="NRIONCHANNEL"/>
</dbReference>
<dbReference type="Pfam" id="PF02932">
    <property type="entry name" value="Neur_chan_memb"/>
    <property type="match status" value="1"/>
</dbReference>
<feature type="transmembrane region" description="Helical" evidence="5">
    <location>
        <begin position="290"/>
        <end position="313"/>
    </location>
</feature>
<dbReference type="Gene3D" id="2.70.170.10">
    <property type="entry name" value="Neurotransmitter-gated ion-channel ligand-binding domain"/>
    <property type="match status" value="1"/>
</dbReference>
<reference evidence="8" key="1">
    <citation type="submission" date="2022-08" db="UniProtKB">
        <authorList>
            <consortium name="EnsemblMetazoa"/>
        </authorList>
    </citation>
    <scope>IDENTIFICATION</scope>
    <source>
        <strain evidence="8">05x7-T-G4-1.051#20</strain>
    </source>
</reference>
<dbReference type="InterPro" id="IPR006029">
    <property type="entry name" value="Neurotrans-gated_channel_TM"/>
</dbReference>
<keyword evidence="5" id="KW-0407">Ion channel</keyword>
<keyword evidence="5" id="KW-0406">Ion transport</keyword>
<evidence type="ECO:0000256" key="5">
    <source>
        <dbReference type="RuleBase" id="RU000687"/>
    </source>
</evidence>
<feature type="transmembrane region" description="Helical" evidence="5">
    <location>
        <begin position="260"/>
        <end position="278"/>
    </location>
</feature>
<feature type="domain" description="Neurotransmitter-gated ion-channel ligand-binding" evidence="6">
    <location>
        <begin position="33"/>
        <end position="227"/>
    </location>
</feature>
<dbReference type="OrthoDB" id="6099057at2759"/>
<evidence type="ECO:0000256" key="1">
    <source>
        <dbReference type="ARBA" id="ARBA00004141"/>
    </source>
</evidence>
<evidence type="ECO:0000256" key="2">
    <source>
        <dbReference type="ARBA" id="ARBA00022692"/>
    </source>
</evidence>
<accession>A0A8W8KVM2</accession>
<keyword evidence="4 5" id="KW-0472">Membrane</keyword>
<dbReference type="GO" id="GO:0004888">
    <property type="term" value="F:transmembrane signaling receptor activity"/>
    <property type="evidence" value="ECO:0007669"/>
    <property type="project" value="InterPro"/>
</dbReference>
<keyword evidence="5" id="KW-0813">Transport</keyword>
<proteinExistence type="inferred from homology"/>
<evidence type="ECO:0000256" key="3">
    <source>
        <dbReference type="ARBA" id="ARBA00022989"/>
    </source>
</evidence>
<dbReference type="InterPro" id="IPR006202">
    <property type="entry name" value="Neur_chan_lig-bd"/>
</dbReference>
<dbReference type="InterPro" id="IPR018000">
    <property type="entry name" value="Neurotransmitter_ion_chnl_CS"/>
</dbReference>
<dbReference type="InterPro" id="IPR036719">
    <property type="entry name" value="Neuro-gated_channel_TM_sf"/>
</dbReference>
<dbReference type="PROSITE" id="PS00236">
    <property type="entry name" value="NEUROTR_ION_CHANNEL"/>
    <property type="match status" value="1"/>
</dbReference>
<dbReference type="Proteomes" id="UP000005408">
    <property type="component" value="Unassembled WGS sequence"/>
</dbReference>
<dbReference type="EnsemblMetazoa" id="G25468.1">
    <property type="protein sequence ID" value="G25468.1:cds"/>
    <property type="gene ID" value="G25468"/>
</dbReference>
<feature type="chain" id="PRO_5036516203" description="Neuronal acetylcholine receptor subunit alpha-6" evidence="5">
    <location>
        <begin position="20"/>
        <end position="433"/>
    </location>
</feature>
<dbReference type="OMA" id="TWNERSE"/>
<comment type="similarity">
    <text evidence="5">Belongs to the ligand-gated ion channel (TC 1.A.9) family.</text>
</comment>
<dbReference type="SUPFAM" id="SSF90112">
    <property type="entry name" value="Neurotransmitter-gated ion-channel transmembrane pore"/>
    <property type="match status" value="1"/>
</dbReference>
<keyword evidence="3 5" id="KW-1133">Transmembrane helix</keyword>
<dbReference type="InterPro" id="IPR006201">
    <property type="entry name" value="Neur_channel"/>
</dbReference>
<sequence>MKSIILMLALCLILQDSMEDFTTENATNIQTAIFGTSYNKYVRPSATTIVGIELNLLSINEMDVKKQIMSSSGWLTIIWEDPRLTWNPSVYGDIKYIYTKQDKIWRPELIVDNSVEGMSPLGHDELFFKVNHTGEVRWDPPGHYVTHCDFSITYYPFDYQTCSVEVTSFAFTIEALTLNSTYDTVNTEDYKANGEWILHSSRVEEHFLTEHGEKFSQLEFKVTFERRAKYYVTNVIYPLVLVSLLTNLVFLLPADSGEKISYILTVLLAQAVLLTLIGNSMPTTSVETPIIGMYISFVLLMAALATIITTLNLRLYLRTDQKAVPRWLKAFTFLVLLRINCRTAKVKEDDKALVVSNEDTINVEDVNGKGKTLKRMLNRPSQTPNKEDARFPFQCKEVSAFLDCFFFYLFNIVLIITTLVFLLVLAVSDVPSS</sequence>
<evidence type="ECO:0000313" key="9">
    <source>
        <dbReference type="Proteomes" id="UP000005408"/>
    </source>
</evidence>
<dbReference type="InterPro" id="IPR038050">
    <property type="entry name" value="Neuro_actylchol_rec"/>
</dbReference>
<feature type="transmembrane region" description="Helical" evidence="5">
    <location>
        <begin position="405"/>
        <end position="427"/>
    </location>
</feature>
<dbReference type="CDD" id="cd19051">
    <property type="entry name" value="LGIC_TM_cation"/>
    <property type="match status" value="1"/>
</dbReference>
<feature type="domain" description="Neurotransmitter-gated ion-channel transmembrane" evidence="7">
    <location>
        <begin position="236"/>
        <end position="378"/>
    </location>
</feature>
<dbReference type="SUPFAM" id="SSF63712">
    <property type="entry name" value="Nicotinic receptor ligand binding domain-like"/>
    <property type="match status" value="1"/>
</dbReference>
<dbReference type="AlphaFoldDB" id="A0A8W8KVM2"/>
<dbReference type="PANTHER" id="PTHR18945">
    <property type="entry name" value="NEUROTRANSMITTER GATED ION CHANNEL"/>
    <property type="match status" value="1"/>
</dbReference>
<comment type="subcellular location">
    <subcellularLocation>
        <location evidence="1">Membrane</location>
        <topology evidence="1">Multi-pass membrane protein</topology>
    </subcellularLocation>
</comment>
<dbReference type="FunFam" id="2.70.170.10:FF:000028">
    <property type="entry name" value="AcetylCholine Receptor"/>
    <property type="match status" value="1"/>
</dbReference>
<evidence type="ECO:0000259" key="6">
    <source>
        <dbReference type="Pfam" id="PF02931"/>
    </source>
</evidence>
<dbReference type="Pfam" id="PF02931">
    <property type="entry name" value="Neur_chan_LBD"/>
    <property type="match status" value="1"/>
</dbReference>
<protein>
    <recommendedName>
        <fullName evidence="10">Neuronal acetylcholine receptor subunit alpha-6</fullName>
    </recommendedName>
</protein>
<dbReference type="CDD" id="cd18989">
    <property type="entry name" value="LGIC_ECD_cation"/>
    <property type="match status" value="1"/>
</dbReference>
<organism evidence="8 9">
    <name type="scientific">Magallana gigas</name>
    <name type="common">Pacific oyster</name>
    <name type="synonym">Crassostrea gigas</name>
    <dbReference type="NCBI Taxonomy" id="29159"/>
    <lineage>
        <taxon>Eukaryota</taxon>
        <taxon>Metazoa</taxon>
        <taxon>Spiralia</taxon>
        <taxon>Lophotrochozoa</taxon>
        <taxon>Mollusca</taxon>
        <taxon>Bivalvia</taxon>
        <taxon>Autobranchia</taxon>
        <taxon>Pteriomorphia</taxon>
        <taxon>Ostreida</taxon>
        <taxon>Ostreoidea</taxon>
        <taxon>Ostreidae</taxon>
        <taxon>Magallana</taxon>
    </lineage>
</organism>
<keyword evidence="2 5" id="KW-0812">Transmembrane</keyword>
<evidence type="ECO:0000259" key="7">
    <source>
        <dbReference type="Pfam" id="PF02932"/>
    </source>
</evidence>
<keyword evidence="5" id="KW-0732">Signal</keyword>
<dbReference type="InterPro" id="IPR036734">
    <property type="entry name" value="Neur_chan_lig-bd_sf"/>
</dbReference>
<feature type="signal peptide" evidence="5">
    <location>
        <begin position="1"/>
        <end position="19"/>
    </location>
</feature>
<evidence type="ECO:0000313" key="8">
    <source>
        <dbReference type="EnsemblMetazoa" id="G25468.1:cds"/>
    </source>
</evidence>
<evidence type="ECO:0008006" key="10">
    <source>
        <dbReference type="Google" id="ProtNLM"/>
    </source>
</evidence>
<dbReference type="Gene3D" id="1.20.58.390">
    <property type="entry name" value="Neurotransmitter-gated ion-channel transmembrane domain"/>
    <property type="match status" value="1"/>
</dbReference>